<dbReference type="SUPFAM" id="SSF53448">
    <property type="entry name" value="Nucleotide-diphospho-sugar transferases"/>
    <property type="match status" value="1"/>
</dbReference>
<dbReference type="EMBL" id="JAJOMB010000005">
    <property type="protein sequence ID" value="MCD5311500.1"/>
    <property type="molecule type" value="Genomic_DNA"/>
</dbReference>
<feature type="domain" description="Glycosyltransferase 2-like" evidence="1">
    <location>
        <begin position="22"/>
        <end position="136"/>
    </location>
</feature>
<dbReference type="InterPro" id="IPR029044">
    <property type="entry name" value="Nucleotide-diphossugar_trans"/>
</dbReference>
<gene>
    <name evidence="2" type="ORF">LR394_11360</name>
</gene>
<evidence type="ECO:0000259" key="1">
    <source>
        <dbReference type="Pfam" id="PF00535"/>
    </source>
</evidence>
<accession>A0A9X1SU96</accession>
<dbReference type="CDD" id="cd00761">
    <property type="entry name" value="Glyco_tranf_GTA_type"/>
    <property type="match status" value="1"/>
</dbReference>
<organism evidence="2 3">
    <name type="scientific">Kineosporia babensis</name>
    <dbReference type="NCBI Taxonomy" id="499548"/>
    <lineage>
        <taxon>Bacteria</taxon>
        <taxon>Bacillati</taxon>
        <taxon>Actinomycetota</taxon>
        <taxon>Actinomycetes</taxon>
        <taxon>Kineosporiales</taxon>
        <taxon>Kineosporiaceae</taxon>
        <taxon>Kineosporia</taxon>
    </lineage>
</organism>
<comment type="caution">
    <text evidence="2">The sequence shown here is derived from an EMBL/GenBank/DDBJ whole genome shotgun (WGS) entry which is preliminary data.</text>
</comment>
<dbReference type="RefSeq" id="WP_231440755.1">
    <property type="nucleotide sequence ID" value="NZ_JAJOMB010000005.1"/>
</dbReference>
<proteinExistence type="predicted"/>
<evidence type="ECO:0000313" key="3">
    <source>
        <dbReference type="Proteomes" id="UP001138997"/>
    </source>
</evidence>
<reference evidence="2" key="1">
    <citation type="submission" date="2021-11" db="EMBL/GenBank/DDBJ databases">
        <title>Streptomyces corallinus and Kineosporia corallina sp. nov., two new coral-derived marine actinobacteria.</title>
        <authorList>
            <person name="Buangrab K."/>
            <person name="Sutthacheep M."/>
            <person name="Yeemin T."/>
            <person name="Harunari E."/>
            <person name="Igarashi Y."/>
            <person name="Sripreechasak P."/>
            <person name="Kanchanasin P."/>
            <person name="Tanasupawat S."/>
            <person name="Phongsopitanun W."/>
        </authorList>
    </citation>
    <scope>NUCLEOTIDE SEQUENCE</scope>
    <source>
        <strain evidence="2">JCM 31032</strain>
    </source>
</reference>
<name>A0A9X1SU96_9ACTN</name>
<evidence type="ECO:0000313" key="2">
    <source>
        <dbReference type="EMBL" id="MCD5311500.1"/>
    </source>
</evidence>
<dbReference type="Pfam" id="PF00535">
    <property type="entry name" value="Glycos_transf_2"/>
    <property type="match status" value="1"/>
</dbReference>
<keyword evidence="3" id="KW-1185">Reference proteome</keyword>
<sequence length="361" mass="37584">MLNLRALRRPSHDPAEIGERVTVLLPVRNEADRVAPGLASLLDQIRVPDLEILVIDDGSTDGTAEVVRQTAAGDPRVRLIEAGEPTAGWLGKPHACATGAQAATGSVLVFVDADVRFAPHALAAAVDLLRTSQLQLVSPYPRQLTVSAGERLVQPLLQWSWLTTLPLNLAERSPKPSLSAANGQFLVVDADAYRNSGGHSAQSVRGAVLEDIALLRAVKAAGGKGGVVDGTQLAVCRMYGDWPQLSNGYAKSLWSAFGSKAGAGAVVAGLGVVYLVPPVAALTGSLTGLSGYLAGVLGRYLVAERTGGRSLPDAFAHPASIAVFGWLVARSVNARSRGQLTWRGRPIGAAVVDPTGPAQGR</sequence>
<dbReference type="Gene3D" id="3.90.550.10">
    <property type="entry name" value="Spore Coat Polysaccharide Biosynthesis Protein SpsA, Chain A"/>
    <property type="match status" value="1"/>
</dbReference>
<dbReference type="InterPro" id="IPR001173">
    <property type="entry name" value="Glyco_trans_2-like"/>
</dbReference>
<dbReference type="PANTHER" id="PTHR43646:SF3">
    <property type="entry name" value="SLR1566 PROTEIN"/>
    <property type="match status" value="1"/>
</dbReference>
<dbReference type="Proteomes" id="UP001138997">
    <property type="component" value="Unassembled WGS sequence"/>
</dbReference>
<dbReference type="PANTHER" id="PTHR43646">
    <property type="entry name" value="GLYCOSYLTRANSFERASE"/>
    <property type="match status" value="1"/>
</dbReference>
<dbReference type="AlphaFoldDB" id="A0A9X1SU96"/>
<protein>
    <submittedName>
        <fullName evidence="2">Glycosyltransferase</fullName>
    </submittedName>
</protein>